<feature type="region of interest" description="Disordered" evidence="1">
    <location>
        <begin position="1"/>
        <end position="94"/>
    </location>
</feature>
<evidence type="ECO:0000313" key="2">
    <source>
        <dbReference type="Proteomes" id="UP000036681"/>
    </source>
</evidence>
<dbReference type="Proteomes" id="UP000036681">
    <property type="component" value="Unplaced"/>
</dbReference>
<accession>A0A9J2QAV7</accession>
<evidence type="ECO:0000313" key="3">
    <source>
        <dbReference type="WBParaSite" id="ALUE_0001863901-mRNA-1"/>
    </source>
</evidence>
<sequence length="167" mass="17948">MEAFMSIPFDEPSCSDVGTTTVAIEDGTTSRRARSTANARKSIFFGKPGTPEPQRQPISGTGSSESSGMGTHPSPRLSDDKVINGPEGHECGPVHVMRAPRTLHSGRLELPVGVNNLGEDSQLRQDSAIAEEAQLESTEERNDGRRPLLGGGRKLWSEKEIAILRGL</sequence>
<dbReference type="WBParaSite" id="ALUE_0001863901-mRNA-1">
    <property type="protein sequence ID" value="ALUE_0001863901-mRNA-1"/>
    <property type="gene ID" value="ALUE_0001863901"/>
</dbReference>
<name>A0A9J2QAV7_ASCLU</name>
<feature type="compositionally biased region" description="Low complexity" evidence="1">
    <location>
        <begin position="59"/>
        <end position="71"/>
    </location>
</feature>
<keyword evidence="2" id="KW-1185">Reference proteome</keyword>
<proteinExistence type="predicted"/>
<organism evidence="2 3">
    <name type="scientific">Ascaris lumbricoides</name>
    <name type="common">Giant roundworm</name>
    <dbReference type="NCBI Taxonomy" id="6252"/>
    <lineage>
        <taxon>Eukaryota</taxon>
        <taxon>Metazoa</taxon>
        <taxon>Ecdysozoa</taxon>
        <taxon>Nematoda</taxon>
        <taxon>Chromadorea</taxon>
        <taxon>Rhabditida</taxon>
        <taxon>Spirurina</taxon>
        <taxon>Ascaridomorpha</taxon>
        <taxon>Ascaridoidea</taxon>
        <taxon>Ascarididae</taxon>
        <taxon>Ascaris</taxon>
    </lineage>
</organism>
<evidence type="ECO:0000256" key="1">
    <source>
        <dbReference type="SAM" id="MobiDB-lite"/>
    </source>
</evidence>
<dbReference type="AlphaFoldDB" id="A0A9J2QAV7"/>
<reference evidence="3" key="1">
    <citation type="submission" date="2023-03" db="UniProtKB">
        <authorList>
            <consortium name="WormBaseParasite"/>
        </authorList>
    </citation>
    <scope>IDENTIFICATION</scope>
</reference>
<feature type="region of interest" description="Disordered" evidence="1">
    <location>
        <begin position="132"/>
        <end position="151"/>
    </location>
</feature>
<feature type="compositionally biased region" description="Basic and acidic residues" evidence="1">
    <location>
        <begin position="77"/>
        <end position="92"/>
    </location>
</feature>
<protein>
    <submittedName>
        <fullName evidence="3">Uncharacterized protein</fullName>
    </submittedName>
</protein>